<sequence length="228" mass="26067">MCGRYTQTKSGEAIAHTFNLSTSPDPQPRYNIAPTQPISAITQTKEDREYRIFQWGLIPSWSKDPKIGSRMINARSETVAEKPSFRAAFKRRRCLVLADGFYEWQRTGGKKQPYYVQVKDQEIFGFAGLWETWESGDGSHLESCTILTTEPNGLMETIHNRMPVILHPEDLDLWLDPSLQDGRHVQHLLRPYEDEAMAAYAVSTVVNNPRNERAECVEAMEEGMSDEL</sequence>
<dbReference type="AlphaFoldDB" id="A0A2W4W7G7"/>
<keyword evidence="5" id="KW-0190">Covalent protein-DNA linkage</keyword>
<evidence type="ECO:0000313" key="10">
    <source>
        <dbReference type="Proteomes" id="UP000249354"/>
    </source>
</evidence>
<dbReference type="Gene3D" id="3.90.1680.10">
    <property type="entry name" value="SOS response associated peptidase-like"/>
    <property type="match status" value="1"/>
</dbReference>
<dbReference type="GO" id="GO:0008233">
    <property type="term" value="F:peptidase activity"/>
    <property type="evidence" value="ECO:0007669"/>
    <property type="project" value="UniProtKB-KW"/>
</dbReference>
<evidence type="ECO:0000256" key="4">
    <source>
        <dbReference type="ARBA" id="ARBA00022801"/>
    </source>
</evidence>
<proteinExistence type="inferred from homology"/>
<accession>A0A2W4W7G7</accession>
<comment type="similarity">
    <text evidence="1 8">Belongs to the SOS response-associated peptidase family.</text>
</comment>
<evidence type="ECO:0000256" key="8">
    <source>
        <dbReference type="RuleBase" id="RU364100"/>
    </source>
</evidence>
<keyword evidence="2 8" id="KW-0645">Protease</keyword>
<reference evidence="10" key="1">
    <citation type="submission" date="2018-04" db="EMBL/GenBank/DDBJ databases">
        <authorList>
            <person name="Cornet L."/>
        </authorList>
    </citation>
    <scope>NUCLEOTIDE SEQUENCE [LARGE SCALE GENOMIC DNA]</scope>
</reference>
<evidence type="ECO:0000256" key="7">
    <source>
        <dbReference type="ARBA" id="ARBA00023239"/>
    </source>
</evidence>
<dbReference type="GO" id="GO:0106300">
    <property type="term" value="P:protein-DNA covalent cross-linking repair"/>
    <property type="evidence" value="ECO:0007669"/>
    <property type="project" value="InterPro"/>
</dbReference>
<dbReference type="InterPro" id="IPR003738">
    <property type="entry name" value="SRAP"/>
</dbReference>
<protein>
    <recommendedName>
        <fullName evidence="8">Abasic site processing protein</fullName>
        <ecNumber evidence="8">3.4.-.-</ecNumber>
    </recommendedName>
</protein>
<evidence type="ECO:0000256" key="1">
    <source>
        <dbReference type="ARBA" id="ARBA00008136"/>
    </source>
</evidence>
<dbReference type="InterPro" id="IPR036590">
    <property type="entry name" value="SRAP-like"/>
</dbReference>
<name>A0A2W4W7G7_9CYAN</name>
<evidence type="ECO:0000256" key="5">
    <source>
        <dbReference type="ARBA" id="ARBA00023124"/>
    </source>
</evidence>
<organism evidence="9 10">
    <name type="scientific">Leptolyngbya foveolarum</name>
    <dbReference type="NCBI Taxonomy" id="47253"/>
    <lineage>
        <taxon>Bacteria</taxon>
        <taxon>Bacillati</taxon>
        <taxon>Cyanobacteriota</taxon>
        <taxon>Cyanophyceae</taxon>
        <taxon>Leptolyngbyales</taxon>
        <taxon>Leptolyngbyaceae</taxon>
        <taxon>Leptolyngbya group</taxon>
        <taxon>Leptolyngbya</taxon>
    </lineage>
</organism>
<keyword evidence="7" id="KW-0456">Lyase</keyword>
<comment type="caution">
    <text evidence="9">The sequence shown here is derived from an EMBL/GenBank/DDBJ whole genome shotgun (WGS) entry which is preliminary data.</text>
</comment>
<evidence type="ECO:0000313" key="9">
    <source>
        <dbReference type="EMBL" id="PZO15118.1"/>
    </source>
</evidence>
<keyword evidence="3" id="KW-0227">DNA damage</keyword>
<dbReference type="EMBL" id="QBMC01000098">
    <property type="protein sequence ID" value="PZO15118.1"/>
    <property type="molecule type" value="Genomic_DNA"/>
</dbReference>
<dbReference type="Proteomes" id="UP000249354">
    <property type="component" value="Unassembled WGS sequence"/>
</dbReference>
<keyword evidence="6" id="KW-0238">DNA-binding</keyword>
<dbReference type="GO" id="GO:0003697">
    <property type="term" value="F:single-stranded DNA binding"/>
    <property type="evidence" value="ECO:0007669"/>
    <property type="project" value="InterPro"/>
</dbReference>
<dbReference type="GO" id="GO:0016829">
    <property type="term" value="F:lyase activity"/>
    <property type="evidence" value="ECO:0007669"/>
    <property type="project" value="UniProtKB-KW"/>
</dbReference>
<evidence type="ECO:0000256" key="3">
    <source>
        <dbReference type="ARBA" id="ARBA00022763"/>
    </source>
</evidence>
<dbReference type="SUPFAM" id="SSF143081">
    <property type="entry name" value="BB1717-like"/>
    <property type="match status" value="1"/>
</dbReference>
<dbReference type="Pfam" id="PF02586">
    <property type="entry name" value="SRAP"/>
    <property type="match status" value="1"/>
</dbReference>
<dbReference type="GO" id="GO:0006508">
    <property type="term" value="P:proteolysis"/>
    <property type="evidence" value="ECO:0007669"/>
    <property type="project" value="UniProtKB-KW"/>
</dbReference>
<dbReference type="PANTHER" id="PTHR13604">
    <property type="entry name" value="DC12-RELATED"/>
    <property type="match status" value="1"/>
</dbReference>
<evidence type="ECO:0000256" key="2">
    <source>
        <dbReference type="ARBA" id="ARBA00022670"/>
    </source>
</evidence>
<dbReference type="PANTHER" id="PTHR13604:SF0">
    <property type="entry name" value="ABASIC SITE PROCESSING PROTEIN HMCES"/>
    <property type="match status" value="1"/>
</dbReference>
<dbReference type="EC" id="3.4.-.-" evidence="8"/>
<evidence type="ECO:0000256" key="6">
    <source>
        <dbReference type="ARBA" id="ARBA00023125"/>
    </source>
</evidence>
<reference evidence="9 10" key="2">
    <citation type="submission" date="2018-06" db="EMBL/GenBank/DDBJ databases">
        <title>Metagenomic assembly of (sub)arctic Cyanobacteria and their associated microbiome from non-axenic cultures.</title>
        <authorList>
            <person name="Baurain D."/>
        </authorList>
    </citation>
    <scope>NUCLEOTIDE SEQUENCE [LARGE SCALE GENOMIC DNA]</scope>
    <source>
        <strain evidence="9">ULC129bin1</strain>
    </source>
</reference>
<keyword evidence="4 8" id="KW-0378">Hydrolase</keyword>
<gene>
    <name evidence="9" type="ORF">DCF25_14125</name>
</gene>